<accession>A0A6M4IPH3</accession>
<dbReference type="SUPFAM" id="SSF56112">
    <property type="entry name" value="Protein kinase-like (PK-like)"/>
    <property type="match status" value="1"/>
</dbReference>
<dbReference type="Proteomes" id="UP000500938">
    <property type="component" value="Chromosome"/>
</dbReference>
<evidence type="ECO:0000313" key="8">
    <source>
        <dbReference type="EMBL" id="QJR35935.1"/>
    </source>
</evidence>
<dbReference type="Pfam" id="PF13181">
    <property type="entry name" value="TPR_8"/>
    <property type="match status" value="1"/>
</dbReference>
<keyword evidence="3 8" id="KW-0418">Kinase</keyword>
<keyword evidence="4 6" id="KW-0067">ATP-binding</keyword>
<feature type="domain" description="Protein kinase" evidence="7">
    <location>
        <begin position="81"/>
        <end position="358"/>
    </location>
</feature>
<keyword evidence="8" id="KW-0723">Serine/threonine-protein kinase</keyword>
<dbReference type="SMART" id="SM00220">
    <property type="entry name" value="S_TKc"/>
    <property type="match status" value="1"/>
</dbReference>
<gene>
    <name evidence="8" type="ORF">HKW67_10670</name>
</gene>
<dbReference type="EMBL" id="CP053085">
    <property type="protein sequence ID" value="QJR35935.1"/>
    <property type="molecule type" value="Genomic_DNA"/>
</dbReference>
<dbReference type="CDD" id="cd14014">
    <property type="entry name" value="STKc_PknB_like"/>
    <property type="match status" value="1"/>
</dbReference>
<keyword evidence="5" id="KW-0802">TPR repeat</keyword>
<feature type="binding site" evidence="6">
    <location>
        <position position="110"/>
    </location>
    <ligand>
        <name>ATP</name>
        <dbReference type="ChEBI" id="CHEBI:30616"/>
    </ligand>
</feature>
<dbReference type="InterPro" id="IPR008271">
    <property type="entry name" value="Ser/Thr_kinase_AS"/>
</dbReference>
<dbReference type="PROSITE" id="PS50293">
    <property type="entry name" value="TPR_REGION"/>
    <property type="match status" value="1"/>
</dbReference>
<dbReference type="PROSITE" id="PS00107">
    <property type="entry name" value="PROTEIN_KINASE_ATP"/>
    <property type="match status" value="1"/>
</dbReference>
<feature type="repeat" description="TPR" evidence="5">
    <location>
        <begin position="467"/>
        <end position="500"/>
    </location>
</feature>
<dbReference type="AlphaFoldDB" id="A0A6M4IPH3"/>
<dbReference type="PROSITE" id="PS50005">
    <property type="entry name" value="TPR"/>
    <property type="match status" value="2"/>
</dbReference>
<dbReference type="InterPro" id="IPR019734">
    <property type="entry name" value="TPR_rpt"/>
</dbReference>
<dbReference type="PROSITE" id="PS50011">
    <property type="entry name" value="PROTEIN_KINASE_DOM"/>
    <property type="match status" value="1"/>
</dbReference>
<evidence type="ECO:0000256" key="1">
    <source>
        <dbReference type="ARBA" id="ARBA00022679"/>
    </source>
</evidence>
<dbReference type="InterPro" id="IPR017441">
    <property type="entry name" value="Protein_kinase_ATP_BS"/>
</dbReference>
<evidence type="ECO:0000256" key="2">
    <source>
        <dbReference type="ARBA" id="ARBA00022741"/>
    </source>
</evidence>
<dbReference type="PANTHER" id="PTHR43289">
    <property type="entry name" value="MITOGEN-ACTIVATED PROTEIN KINASE KINASE KINASE 20-RELATED"/>
    <property type="match status" value="1"/>
</dbReference>
<protein>
    <submittedName>
        <fullName evidence="8">Serine/threonine protein kinase</fullName>
    </submittedName>
</protein>
<evidence type="ECO:0000256" key="6">
    <source>
        <dbReference type="PROSITE-ProRule" id="PRU10141"/>
    </source>
</evidence>
<evidence type="ECO:0000256" key="5">
    <source>
        <dbReference type="PROSITE-ProRule" id="PRU00339"/>
    </source>
</evidence>
<sequence>MSWERLQAAFDDIIDALPSQRDAMVRSAAAGDAEFERELRELLTADAVHLPLLDRSNAEWASALLTDAPWPADELPQFGPYRLLRLLGEGGMGVVYLGERVDVQRQVAVKLLRDAWLSPARRARFSTEQRALAQLDHPNIARLYDAGTLANGTPWFVMEYVDGVPLRRYCDENRCTVAQRLQLFRAVCSAVQHAHDQAIIHRDIKPSNILVTADGTVKLLDFGIAKQLGEEHRDSERTHTGLRMMTPAYAAPEQVRGERIGVFTDVYALGVVLYELLAERLPLDLSARTPGQVEAMILDTEPLPASKAARAQGAASANALKRSEWNDLDVLCLTAMHKDPARRYRSVDALLRDVDHFTAREPLDAHPDAYSYRASRFLRRRWKETALAATLFVLVAGAATSYTVRLGRARDAAVREAERRTRLQQFMLALFTGGDEAGPADSLRVVTLVDRGVQEARMLDGDAAGQADLYATLGSVYQKLGRFERADTMLQAALTAHDRAGNHDAMSRAAVLLTLGDLRIDQAQYLGADSALTQAAALLTTAAVAPDDNTALLDARIRGTVGRRQEEQGLYDSATVTLQQAVARYPASDPDPLERASLLGELANVHFYAGRYAESDSLNRLVLAAQLTRSGERHPAVAEVYINLGATEFERGRFTEAERWYRKAIDIDSAYYGVAHFRTAAHLSMLGRALVSQDRYDDATGVLRRALAIQQATFGSAHPRVASVLNDLGNVALKHRAFDSADAYFTRMANVYGAANGDAHFTVAVALSNRATVFNEQQQYARAEAIYREVVTRFAKAQGAAHMNTGIARIKLGRSLVRQRRWAAGAAESEAGYAIVARQAEPGVSFLQAARKDIAEALTALGRTTEAAKWTREWEANAPPKP</sequence>
<keyword evidence="2 6" id="KW-0547">Nucleotide-binding</keyword>
<dbReference type="PROSITE" id="PS00108">
    <property type="entry name" value="PROTEIN_KINASE_ST"/>
    <property type="match status" value="1"/>
</dbReference>
<evidence type="ECO:0000313" key="9">
    <source>
        <dbReference type="Proteomes" id="UP000500938"/>
    </source>
</evidence>
<dbReference type="Gene3D" id="1.10.510.10">
    <property type="entry name" value="Transferase(Phosphotransferase) domain 1"/>
    <property type="match status" value="1"/>
</dbReference>
<dbReference type="Gene3D" id="3.30.200.20">
    <property type="entry name" value="Phosphorylase Kinase, domain 1"/>
    <property type="match status" value="1"/>
</dbReference>
<evidence type="ECO:0000259" key="7">
    <source>
        <dbReference type="PROSITE" id="PS50011"/>
    </source>
</evidence>
<reference evidence="8 9" key="1">
    <citation type="submission" date="2020-05" db="EMBL/GenBank/DDBJ databases">
        <title>Complete genome sequence of Gemmatimonas greenlandica TET16.</title>
        <authorList>
            <person name="Zeng Y."/>
        </authorList>
    </citation>
    <scope>NUCLEOTIDE SEQUENCE [LARGE SCALE GENOMIC DNA]</scope>
    <source>
        <strain evidence="8 9">TET16</strain>
    </source>
</reference>
<dbReference type="Pfam" id="PF13374">
    <property type="entry name" value="TPR_10"/>
    <property type="match status" value="1"/>
</dbReference>
<organism evidence="8 9">
    <name type="scientific">Gemmatimonas groenlandica</name>
    <dbReference type="NCBI Taxonomy" id="2732249"/>
    <lineage>
        <taxon>Bacteria</taxon>
        <taxon>Pseudomonadati</taxon>
        <taxon>Gemmatimonadota</taxon>
        <taxon>Gemmatimonadia</taxon>
        <taxon>Gemmatimonadales</taxon>
        <taxon>Gemmatimonadaceae</taxon>
        <taxon>Gemmatimonas</taxon>
    </lineage>
</organism>
<dbReference type="InterPro" id="IPR000719">
    <property type="entry name" value="Prot_kinase_dom"/>
</dbReference>
<dbReference type="Gene3D" id="1.25.40.10">
    <property type="entry name" value="Tetratricopeptide repeat domain"/>
    <property type="match status" value="3"/>
</dbReference>
<dbReference type="Pfam" id="PF13424">
    <property type="entry name" value="TPR_12"/>
    <property type="match status" value="2"/>
</dbReference>
<feature type="repeat" description="TPR" evidence="5">
    <location>
        <begin position="638"/>
        <end position="671"/>
    </location>
</feature>
<dbReference type="SUPFAM" id="SSF48452">
    <property type="entry name" value="TPR-like"/>
    <property type="match status" value="3"/>
</dbReference>
<dbReference type="InterPro" id="IPR011009">
    <property type="entry name" value="Kinase-like_dom_sf"/>
</dbReference>
<keyword evidence="9" id="KW-1185">Reference proteome</keyword>
<dbReference type="RefSeq" id="WP_171225366.1">
    <property type="nucleotide sequence ID" value="NZ_CP053085.1"/>
</dbReference>
<dbReference type="PANTHER" id="PTHR43289:SF34">
    <property type="entry name" value="SERINE_THREONINE-PROTEIN KINASE YBDM-RELATED"/>
    <property type="match status" value="1"/>
</dbReference>
<keyword evidence="1" id="KW-0808">Transferase</keyword>
<dbReference type="InterPro" id="IPR011990">
    <property type="entry name" value="TPR-like_helical_dom_sf"/>
</dbReference>
<dbReference type="GO" id="GO:0005524">
    <property type="term" value="F:ATP binding"/>
    <property type="evidence" value="ECO:0007669"/>
    <property type="project" value="UniProtKB-UniRule"/>
</dbReference>
<dbReference type="SMART" id="SM00028">
    <property type="entry name" value="TPR"/>
    <property type="match status" value="5"/>
</dbReference>
<evidence type="ECO:0000256" key="3">
    <source>
        <dbReference type="ARBA" id="ARBA00022777"/>
    </source>
</evidence>
<dbReference type="GO" id="GO:0004674">
    <property type="term" value="F:protein serine/threonine kinase activity"/>
    <property type="evidence" value="ECO:0007669"/>
    <property type="project" value="UniProtKB-KW"/>
</dbReference>
<dbReference type="KEGG" id="ggr:HKW67_10670"/>
<proteinExistence type="predicted"/>
<name>A0A6M4IPH3_9BACT</name>
<evidence type="ECO:0000256" key="4">
    <source>
        <dbReference type="ARBA" id="ARBA00022840"/>
    </source>
</evidence>
<dbReference type="Pfam" id="PF00069">
    <property type="entry name" value="Pkinase"/>
    <property type="match status" value="1"/>
</dbReference>